<organism evidence="2 3">
    <name type="scientific">Cardiosporidium cionae</name>
    <dbReference type="NCBI Taxonomy" id="476202"/>
    <lineage>
        <taxon>Eukaryota</taxon>
        <taxon>Sar</taxon>
        <taxon>Alveolata</taxon>
        <taxon>Apicomplexa</taxon>
        <taxon>Aconoidasida</taxon>
        <taxon>Nephromycida</taxon>
        <taxon>Cardiosporidium</taxon>
    </lineage>
</organism>
<comment type="caution">
    <text evidence="2">The sequence shown here is derived from an EMBL/GenBank/DDBJ whole genome shotgun (WGS) entry which is preliminary data.</text>
</comment>
<proteinExistence type="predicted"/>
<keyword evidence="3" id="KW-1185">Reference proteome</keyword>
<dbReference type="InterPro" id="IPR013584">
    <property type="entry name" value="RAP"/>
</dbReference>
<evidence type="ECO:0000313" key="2">
    <source>
        <dbReference type="EMBL" id="KAF8819823.1"/>
    </source>
</evidence>
<reference evidence="2 3" key="1">
    <citation type="journal article" date="2020" name="bioRxiv">
        <title>Metabolic contributions of an alphaproteobacterial endosymbiont in the apicomplexan Cardiosporidium cionae.</title>
        <authorList>
            <person name="Hunter E.S."/>
            <person name="Paight C.J."/>
            <person name="Lane C.E."/>
        </authorList>
    </citation>
    <scope>NUCLEOTIDE SEQUENCE [LARGE SCALE GENOMIC DNA]</scope>
    <source>
        <strain evidence="2">ESH_2018</strain>
    </source>
</reference>
<evidence type="ECO:0000313" key="3">
    <source>
        <dbReference type="Proteomes" id="UP000823046"/>
    </source>
</evidence>
<feature type="domain" description="RAP" evidence="1">
    <location>
        <begin position="24"/>
        <end position="82"/>
    </location>
</feature>
<accession>A0ABQ7J759</accession>
<sequence length="133" mass="15382">VGLYPRCSSFLGPFSVDLLFHSKNIVEIEGPSRFYRNSTLLTASTLLKQNILKAMGWQVFHIPYQEWEQCASKSMKLLYCASFWKRMFGSEISYDTFTLIKLIEENFEYLLKKNEASNISLPAVRTPLQQIEG</sequence>
<evidence type="ECO:0000259" key="1">
    <source>
        <dbReference type="PROSITE" id="PS51286"/>
    </source>
</evidence>
<dbReference type="Pfam" id="PF08373">
    <property type="entry name" value="RAP"/>
    <property type="match status" value="1"/>
</dbReference>
<name>A0ABQ7J759_9APIC</name>
<feature type="non-terminal residue" evidence="2">
    <location>
        <position position="1"/>
    </location>
</feature>
<dbReference type="EMBL" id="JADAQX010000589">
    <property type="protein sequence ID" value="KAF8819823.1"/>
    <property type="molecule type" value="Genomic_DNA"/>
</dbReference>
<dbReference type="SMART" id="SM00952">
    <property type="entry name" value="RAP"/>
    <property type="match status" value="1"/>
</dbReference>
<dbReference type="PROSITE" id="PS51286">
    <property type="entry name" value="RAP"/>
    <property type="match status" value="1"/>
</dbReference>
<protein>
    <submittedName>
        <fullName evidence="2">RAP domain-containing protein</fullName>
    </submittedName>
</protein>
<dbReference type="Proteomes" id="UP000823046">
    <property type="component" value="Unassembled WGS sequence"/>
</dbReference>
<gene>
    <name evidence="2" type="ORF">IE077_003943</name>
</gene>